<evidence type="ECO:0000256" key="4">
    <source>
        <dbReference type="ARBA" id="ARBA00023065"/>
    </source>
</evidence>
<dbReference type="SUPFAM" id="SSF47928">
    <property type="entry name" value="N-terminal domain of the delta subunit of the F1F0-ATP synthase"/>
    <property type="match status" value="1"/>
</dbReference>
<dbReference type="EC" id="3.6.3.14" evidence="7"/>
<dbReference type="GO" id="GO:0016020">
    <property type="term" value="C:membrane"/>
    <property type="evidence" value="ECO:0007669"/>
    <property type="project" value="UniProtKB-SubCell"/>
</dbReference>
<dbReference type="Gene3D" id="1.10.520.20">
    <property type="entry name" value="N-terminal domain of the delta subunit of the F1F0-ATP synthase"/>
    <property type="match status" value="1"/>
</dbReference>
<accession>A0A3B1E6J0</accession>
<dbReference type="NCBIfam" id="NF006291">
    <property type="entry name" value="PRK08474.1"/>
    <property type="match status" value="1"/>
</dbReference>
<keyword evidence="3" id="KW-0375">Hydrogen ion transport</keyword>
<reference evidence="7" key="1">
    <citation type="submission" date="2018-10" db="EMBL/GenBank/DDBJ databases">
        <authorList>
            <person name="Aoki K."/>
        </authorList>
    </citation>
    <scope>NUCLEOTIDE SEQUENCE</scope>
</reference>
<keyword evidence="2" id="KW-0813">Transport</keyword>
<dbReference type="AlphaFoldDB" id="A0A3B1E6J0"/>
<dbReference type="GO" id="GO:0016787">
    <property type="term" value="F:hydrolase activity"/>
    <property type="evidence" value="ECO:0007669"/>
    <property type="project" value="UniProtKB-KW"/>
</dbReference>
<keyword evidence="7" id="KW-0378">Hydrolase</keyword>
<gene>
    <name evidence="7" type="ORF">MNB_ARC-1_994</name>
</gene>
<evidence type="ECO:0000256" key="6">
    <source>
        <dbReference type="ARBA" id="ARBA00023310"/>
    </source>
</evidence>
<name>A0A3B1E6J0_9ZZZZ</name>
<evidence type="ECO:0000256" key="5">
    <source>
        <dbReference type="ARBA" id="ARBA00023136"/>
    </source>
</evidence>
<dbReference type="InterPro" id="IPR026015">
    <property type="entry name" value="ATP_synth_OSCP/delta_N_sf"/>
</dbReference>
<evidence type="ECO:0000256" key="1">
    <source>
        <dbReference type="ARBA" id="ARBA00004370"/>
    </source>
</evidence>
<organism evidence="7">
    <name type="scientific">hydrothermal vent metagenome</name>
    <dbReference type="NCBI Taxonomy" id="652676"/>
    <lineage>
        <taxon>unclassified sequences</taxon>
        <taxon>metagenomes</taxon>
        <taxon>ecological metagenomes</taxon>
    </lineage>
</organism>
<dbReference type="Pfam" id="PF00213">
    <property type="entry name" value="OSCP"/>
    <property type="match status" value="1"/>
</dbReference>
<dbReference type="GO" id="GO:0046933">
    <property type="term" value="F:proton-transporting ATP synthase activity, rotational mechanism"/>
    <property type="evidence" value="ECO:0007669"/>
    <property type="project" value="InterPro"/>
</dbReference>
<dbReference type="InterPro" id="IPR000711">
    <property type="entry name" value="ATPase_OSCP/dsu"/>
</dbReference>
<evidence type="ECO:0000256" key="3">
    <source>
        <dbReference type="ARBA" id="ARBA00022781"/>
    </source>
</evidence>
<sequence length="174" mass="19905">MITPIAKKYANALMKSADKDIDNISDALEKISLAYNIKKTEYILNSFVDKQKIVNLLIDISDNSSKILSNFLNVLESRKRLSLLPQISHALSLSVADKNNKYIGYVYSKEDIKQNTLLVLEKNISKKFNKDISLVYIKNNFEGICLDIEMLNMQISFSKNQIKNRLLDNILKSI</sequence>
<keyword evidence="4" id="KW-0406">Ion transport</keyword>
<evidence type="ECO:0000256" key="2">
    <source>
        <dbReference type="ARBA" id="ARBA00022448"/>
    </source>
</evidence>
<protein>
    <submittedName>
        <fullName evidence="7">ATP synthase delta chain</fullName>
        <ecNumber evidence="7">3.6.3.14</ecNumber>
    </submittedName>
</protein>
<comment type="subcellular location">
    <subcellularLocation>
        <location evidence="1">Membrane</location>
    </subcellularLocation>
</comment>
<proteinExistence type="predicted"/>
<keyword evidence="6" id="KW-0066">ATP synthesis</keyword>
<keyword evidence="5" id="KW-0472">Membrane</keyword>
<evidence type="ECO:0000313" key="7">
    <source>
        <dbReference type="EMBL" id="VAY87731.1"/>
    </source>
</evidence>
<dbReference type="EMBL" id="UOYO01000029">
    <property type="protein sequence ID" value="VAY87731.1"/>
    <property type="molecule type" value="Genomic_DNA"/>
</dbReference>